<proteinExistence type="predicted"/>
<feature type="domain" description="CAAX prenyl protease 2/Lysostaphin resistance protein A-like" evidence="2">
    <location>
        <begin position="127"/>
        <end position="224"/>
    </location>
</feature>
<dbReference type="Proteomes" id="UP000283374">
    <property type="component" value="Unassembled WGS sequence"/>
</dbReference>
<evidence type="ECO:0000259" key="2">
    <source>
        <dbReference type="Pfam" id="PF02517"/>
    </source>
</evidence>
<name>A0A413RLG2_9CELL</name>
<keyword evidence="1" id="KW-0812">Transmembrane</keyword>
<dbReference type="InterPro" id="IPR003675">
    <property type="entry name" value="Rce1/LyrA-like_dom"/>
</dbReference>
<sequence length="276" mass="29615">MTEIETTSGWKAFWERGGFWRAVLLAVVYIALYLGFGVLDAALFGDNVDKDDLFSSAQSVAFGLLLPLVFGSILLAAFAASLGWFPQLFARQQIRGRGWMWLAPILVVAAVVLRLLGIDYGSYASGVVATTFVAGLFIGFAEELLTRGFAVKMLRDAGRSERAVMLLSSLIFALLHSTNVLSGQDIGVVAVTVVFAFAFGILMYLTLRATGNLIWPMLIHGLYDPTLFLASGGIDTTDGGSSNGFLTAAAPANFLFIVLAIVALFLVKGHREKTSA</sequence>
<accession>A0A413RLG2</accession>
<gene>
    <name evidence="3" type="ORF">D1825_09735</name>
</gene>
<dbReference type="GO" id="GO:0006508">
    <property type="term" value="P:proteolysis"/>
    <property type="evidence" value="ECO:0007669"/>
    <property type="project" value="UniProtKB-KW"/>
</dbReference>
<dbReference type="GO" id="GO:0008237">
    <property type="term" value="F:metallopeptidase activity"/>
    <property type="evidence" value="ECO:0007669"/>
    <property type="project" value="UniProtKB-KW"/>
</dbReference>
<dbReference type="OrthoDB" id="4772204at2"/>
<feature type="transmembrane region" description="Helical" evidence="1">
    <location>
        <begin position="20"/>
        <end position="44"/>
    </location>
</feature>
<keyword evidence="1" id="KW-1133">Transmembrane helix</keyword>
<keyword evidence="3" id="KW-0482">Metalloprotease</keyword>
<feature type="transmembrane region" description="Helical" evidence="1">
    <location>
        <begin position="64"/>
        <end position="86"/>
    </location>
</feature>
<feature type="transmembrane region" description="Helical" evidence="1">
    <location>
        <begin position="98"/>
        <end position="117"/>
    </location>
</feature>
<feature type="transmembrane region" description="Helical" evidence="1">
    <location>
        <begin position="213"/>
        <end position="234"/>
    </location>
</feature>
<dbReference type="GO" id="GO:0004175">
    <property type="term" value="F:endopeptidase activity"/>
    <property type="evidence" value="ECO:0007669"/>
    <property type="project" value="UniProtKB-ARBA"/>
</dbReference>
<feature type="transmembrane region" description="Helical" evidence="1">
    <location>
        <begin position="186"/>
        <end position="206"/>
    </location>
</feature>
<dbReference type="AlphaFoldDB" id="A0A413RLG2"/>
<organism evidence="3 4">
    <name type="scientific">Cellulomonas rhizosphaerae</name>
    <dbReference type="NCBI Taxonomy" id="2293719"/>
    <lineage>
        <taxon>Bacteria</taxon>
        <taxon>Bacillati</taxon>
        <taxon>Actinomycetota</taxon>
        <taxon>Actinomycetes</taxon>
        <taxon>Micrococcales</taxon>
        <taxon>Cellulomonadaceae</taxon>
        <taxon>Cellulomonas</taxon>
    </lineage>
</organism>
<feature type="transmembrane region" description="Helical" evidence="1">
    <location>
        <begin position="246"/>
        <end position="267"/>
    </location>
</feature>
<evidence type="ECO:0000313" key="3">
    <source>
        <dbReference type="EMBL" id="RHA40765.1"/>
    </source>
</evidence>
<feature type="transmembrane region" description="Helical" evidence="1">
    <location>
        <begin position="162"/>
        <end position="180"/>
    </location>
</feature>
<feature type="transmembrane region" description="Helical" evidence="1">
    <location>
        <begin position="123"/>
        <end position="141"/>
    </location>
</feature>
<protein>
    <submittedName>
        <fullName evidence="3">CPBP family intramembrane metalloprotease</fullName>
    </submittedName>
</protein>
<evidence type="ECO:0000256" key="1">
    <source>
        <dbReference type="SAM" id="Phobius"/>
    </source>
</evidence>
<dbReference type="Pfam" id="PF02517">
    <property type="entry name" value="Rce1-like"/>
    <property type="match status" value="1"/>
</dbReference>
<keyword evidence="1" id="KW-0472">Membrane</keyword>
<keyword evidence="4" id="KW-1185">Reference proteome</keyword>
<dbReference type="RefSeq" id="WP_118767223.1">
    <property type="nucleotide sequence ID" value="NZ_QWKP01000192.1"/>
</dbReference>
<comment type="caution">
    <text evidence="3">The sequence shown here is derived from an EMBL/GenBank/DDBJ whole genome shotgun (WGS) entry which is preliminary data.</text>
</comment>
<dbReference type="GO" id="GO:0080120">
    <property type="term" value="P:CAAX-box protein maturation"/>
    <property type="evidence" value="ECO:0007669"/>
    <property type="project" value="UniProtKB-ARBA"/>
</dbReference>
<keyword evidence="3" id="KW-0378">Hydrolase</keyword>
<evidence type="ECO:0000313" key="4">
    <source>
        <dbReference type="Proteomes" id="UP000283374"/>
    </source>
</evidence>
<dbReference type="EMBL" id="QWKP01000192">
    <property type="protein sequence ID" value="RHA40765.1"/>
    <property type="molecule type" value="Genomic_DNA"/>
</dbReference>
<reference evidence="3 4" key="1">
    <citation type="submission" date="2018-08" db="EMBL/GenBank/DDBJ databases">
        <title>Cellulomonas rhizosphaerae sp. nov., a novel actinomycete isolated from soil.</title>
        <authorList>
            <person name="Tian Y."/>
        </authorList>
    </citation>
    <scope>NUCLEOTIDE SEQUENCE [LARGE SCALE GENOMIC DNA]</scope>
    <source>
        <strain evidence="3 4">NEAU-TCZ24</strain>
    </source>
</reference>
<keyword evidence="3" id="KW-0645">Protease</keyword>